<dbReference type="Proteomes" id="UP000664203">
    <property type="component" value="Unassembled WGS sequence"/>
</dbReference>
<dbReference type="AlphaFoldDB" id="A0A8H3IJQ9"/>
<dbReference type="OrthoDB" id="3182339at2759"/>
<comment type="caution">
    <text evidence="1">The sequence shown here is derived from an EMBL/GenBank/DDBJ whole genome shotgun (WGS) entry which is preliminary data.</text>
</comment>
<gene>
    <name evidence="1" type="ORF">ALECFALPRED_004649</name>
</gene>
<evidence type="ECO:0000313" key="1">
    <source>
        <dbReference type="EMBL" id="CAF9930607.1"/>
    </source>
</evidence>
<name>A0A8H3IJQ9_9LECA</name>
<keyword evidence="2" id="KW-1185">Reference proteome</keyword>
<dbReference type="EMBL" id="CAJPDR010000289">
    <property type="protein sequence ID" value="CAF9930607.1"/>
    <property type="molecule type" value="Genomic_DNA"/>
</dbReference>
<evidence type="ECO:0000313" key="2">
    <source>
        <dbReference type="Proteomes" id="UP000664203"/>
    </source>
</evidence>
<organism evidence="1 2">
    <name type="scientific">Alectoria fallacina</name>
    <dbReference type="NCBI Taxonomy" id="1903189"/>
    <lineage>
        <taxon>Eukaryota</taxon>
        <taxon>Fungi</taxon>
        <taxon>Dikarya</taxon>
        <taxon>Ascomycota</taxon>
        <taxon>Pezizomycotina</taxon>
        <taxon>Lecanoromycetes</taxon>
        <taxon>OSLEUM clade</taxon>
        <taxon>Lecanoromycetidae</taxon>
        <taxon>Lecanorales</taxon>
        <taxon>Lecanorineae</taxon>
        <taxon>Parmeliaceae</taxon>
        <taxon>Alectoria</taxon>
    </lineage>
</organism>
<proteinExistence type="predicted"/>
<accession>A0A8H3IJQ9</accession>
<sequence>MFSIMNATGKHDSVVDGYDVVAWSLEQSCLSIERSQPLRVLQGLSHHQRQKTMVSFVNEYPNLEDVANEMDATQDFISAFREKEEQRLTDLYAPVSLKTSTVTSVIDASREDPDPTVQELLAMWRSVDLSISEGASMHEEHEREVAHEVEQETQIQRPPRVNALRRDVDISLRQFVRSGSNLIFRKFTRAYDVVSLTSAKDSAASELFGHLRMTTDFSHTVDRPQSGYYDSYLRPANWILTSKQDAQPADLLLVSQYEVNQLFANIHASSAKVKLQTYEPRVTKSMRAVDVTPAGLTYPSAVGWQNLTRRLRRELHLFAGQLYFNSFEEYRELLADITTAKSTAQAEQVLGFIRLWVAIRRKGQNFLPTHVGQMVNNRTIKEGAFD</sequence>
<protein>
    <submittedName>
        <fullName evidence="1">Uncharacterized protein</fullName>
    </submittedName>
</protein>
<reference evidence="1" key="1">
    <citation type="submission" date="2021-03" db="EMBL/GenBank/DDBJ databases">
        <authorList>
            <person name="Tagirdzhanova G."/>
        </authorList>
    </citation>
    <scope>NUCLEOTIDE SEQUENCE</scope>
</reference>